<evidence type="ECO:0000313" key="3">
    <source>
        <dbReference type="Proteomes" id="UP000811609"/>
    </source>
</evidence>
<protein>
    <recommendedName>
        <fullName evidence="1">Retrovirus-related Pol polyprotein from transposon TNT 1-94-like beta-barrel domain-containing protein</fullName>
    </recommendedName>
</protein>
<dbReference type="AlphaFoldDB" id="A0A8T1R692"/>
<proteinExistence type="predicted"/>
<dbReference type="Pfam" id="PF22936">
    <property type="entry name" value="Pol_BBD"/>
    <property type="match status" value="1"/>
</dbReference>
<organism evidence="2 3">
    <name type="scientific">Carya illinoinensis</name>
    <name type="common">Pecan</name>
    <dbReference type="NCBI Taxonomy" id="32201"/>
    <lineage>
        <taxon>Eukaryota</taxon>
        <taxon>Viridiplantae</taxon>
        <taxon>Streptophyta</taxon>
        <taxon>Embryophyta</taxon>
        <taxon>Tracheophyta</taxon>
        <taxon>Spermatophyta</taxon>
        <taxon>Magnoliopsida</taxon>
        <taxon>eudicotyledons</taxon>
        <taxon>Gunneridae</taxon>
        <taxon>Pentapetalae</taxon>
        <taxon>rosids</taxon>
        <taxon>fabids</taxon>
        <taxon>Fagales</taxon>
        <taxon>Juglandaceae</taxon>
        <taxon>Carya</taxon>
    </lineage>
</organism>
<evidence type="ECO:0000259" key="1">
    <source>
        <dbReference type="Pfam" id="PF22936"/>
    </source>
</evidence>
<evidence type="ECO:0000313" key="2">
    <source>
        <dbReference type="EMBL" id="KAG6662668.1"/>
    </source>
</evidence>
<accession>A0A8T1R692</accession>
<name>A0A8T1R692_CARIL</name>
<reference evidence="2" key="1">
    <citation type="submission" date="2020-12" db="EMBL/GenBank/DDBJ databases">
        <title>WGS assembly of Carya illinoinensis cv. Pawnee.</title>
        <authorList>
            <person name="Platts A."/>
            <person name="Shu S."/>
            <person name="Wright S."/>
            <person name="Barry K."/>
            <person name="Edger P."/>
            <person name="Pires J.C."/>
            <person name="Schmutz J."/>
        </authorList>
    </citation>
    <scope>NUCLEOTIDE SEQUENCE</scope>
    <source>
        <tissue evidence="2">Leaf</tissue>
    </source>
</reference>
<dbReference type="Proteomes" id="UP000811609">
    <property type="component" value="Chromosome 3"/>
</dbReference>
<dbReference type="EMBL" id="CM031811">
    <property type="protein sequence ID" value="KAG6662668.1"/>
    <property type="molecule type" value="Genomic_DNA"/>
</dbReference>
<keyword evidence="3" id="KW-1185">Reference proteome</keyword>
<feature type="domain" description="Retrovirus-related Pol polyprotein from transposon TNT 1-94-like beta-barrel" evidence="1">
    <location>
        <begin position="12"/>
        <end position="90"/>
    </location>
</feature>
<comment type="caution">
    <text evidence="2">The sequence shown here is derived from an EMBL/GenBank/DDBJ whole genome shotgun (WGS) entry which is preliminary data.</text>
</comment>
<gene>
    <name evidence="2" type="ORF">CIPAW_03G258700</name>
</gene>
<dbReference type="InterPro" id="IPR054722">
    <property type="entry name" value="PolX-like_BBD"/>
</dbReference>
<sequence>MTIENGVSDGEWTTDSGANAHMISNVGILSNLHPYIGEDHVLVGNGDTLPITHMGDTSIQLGSSRIHLDNVLLVFELEHNLLSVGQLTSTHLVNCKFDHTGFNILNWKTRQVLMRGRK</sequence>